<keyword evidence="4 18" id="KW-0963">Cytoplasm</keyword>
<keyword evidence="9 18" id="KW-0460">Magnesium</keyword>
<evidence type="ECO:0000256" key="9">
    <source>
        <dbReference type="ARBA" id="ARBA00022842"/>
    </source>
</evidence>
<dbReference type="CDD" id="cd03353">
    <property type="entry name" value="LbH_GlmU_C"/>
    <property type="match status" value="1"/>
</dbReference>
<dbReference type="NCBIfam" id="NF010933">
    <property type="entry name" value="PRK14353.1"/>
    <property type="match status" value="1"/>
</dbReference>
<feature type="binding site" evidence="18">
    <location>
        <begin position="106"/>
        <end position="108"/>
    </location>
    <ligand>
        <name>UDP-N-acetyl-alpha-D-glucosamine</name>
        <dbReference type="ChEBI" id="CHEBI:57705"/>
    </ligand>
</feature>
<keyword evidence="13 18" id="KW-0012">Acyltransferase</keyword>
<evidence type="ECO:0000256" key="17">
    <source>
        <dbReference type="ARBA" id="ARBA00049628"/>
    </source>
</evidence>
<dbReference type="InterPro" id="IPR029044">
    <property type="entry name" value="Nucleotide-diphossugar_trans"/>
</dbReference>
<dbReference type="RefSeq" id="WP_366190484.1">
    <property type="nucleotide sequence ID" value="NZ_JBFBVU010000001.1"/>
</dbReference>
<evidence type="ECO:0000256" key="4">
    <source>
        <dbReference type="ARBA" id="ARBA00022490"/>
    </source>
</evidence>
<feature type="binding site" evidence="18">
    <location>
        <position position="409"/>
    </location>
    <ligand>
        <name>acetyl-CoA</name>
        <dbReference type="ChEBI" id="CHEBI:57288"/>
    </ligand>
</feature>
<sequence length="456" mass="47620">MTQSSHAFVILAAGKGSRMLSDRPKVLHQVGSLPLLGHALRSTAPLNPARLIVVAGHGAEAVEEATARLAPAARTVRQTEQLGTAHAVDQARPLLADFDGDVTVLYGDTPFIRTETLERMRAARQSGADVVILGFDTPDPGRYGRLITEGDRVRRIVEFKDASPEERAVTLCNSGVVMAPAALLFDLIAQVGNDNASGEYYLTDIVGLANDRGLTCRAVTCDPAETLGINTRAELAGAEAVFQAARRAEVMAAGATLTAPETVFLSADTEIGQDCVIEPHVVFGPGVTLASGVTIRAFSHLEGATVASGAVVGPYARLRPGAHLAEDARVGNFVEVKNAELARGVKVNHLSYIGDAEIGPASNIGAGTITCNYDGFLKHKTTIGSGAFIGSNTMLVAPVTIGDGANTGSGSVITRDVPEGALAIARARQDNKPGLATRLRDLLRQKKAALTAAKPE</sequence>
<accession>A0ABV3L0W8</accession>
<organism evidence="20 21">
    <name type="scientific">Meridianimarinicoccus marinus</name>
    <dbReference type="NCBI Taxonomy" id="3231483"/>
    <lineage>
        <taxon>Bacteria</taxon>
        <taxon>Pseudomonadati</taxon>
        <taxon>Pseudomonadota</taxon>
        <taxon>Alphaproteobacteria</taxon>
        <taxon>Rhodobacterales</taxon>
        <taxon>Paracoccaceae</taxon>
        <taxon>Meridianimarinicoccus</taxon>
    </lineage>
</organism>
<comment type="subcellular location">
    <subcellularLocation>
        <location evidence="1 18">Cytoplasm</location>
    </subcellularLocation>
</comment>
<comment type="subunit">
    <text evidence="18">Homotrimer.</text>
</comment>
<dbReference type="SUPFAM" id="SSF51161">
    <property type="entry name" value="Trimeric LpxA-like enzymes"/>
    <property type="match status" value="1"/>
</dbReference>
<name>A0ABV3L0W8_9RHOB</name>
<evidence type="ECO:0000313" key="21">
    <source>
        <dbReference type="Proteomes" id="UP001553161"/>
    </source>
</evidence>
<evidence type="ECO:0000259" key="19">
    <source>
        <dbReference type="Pfam" id="PF12804"/>
    </source>
</evidence>
<evidence type="ECO:0000256" key="18">
    <source>
        <dbReference type="HAMAP-Rule" id="MF_01631"/>
    </source>
</evidence>
<dbReference type="InterPro" id="IPR001451">
    <property type="entry name" value="Hexapep"/>
</dbReference>
<dbReference type="InterPro" id="IPR005882">
    <property type="entry name" value="Bifunctional_GlmU"/>
</dbReference>
<feature type="binding site" evidence="18">
    <location>
        <position position="319"/>
    </location>
    <ligand>
        <name>UDP-N-acetyl-alpha-D-glucosamine</name>
        <dbReference type="ChEBI" id="CHEBI:57705"/>
    </ligand>
</feature>
<comment type="pathway">
    <text evidence="18">Nucleotide-sugar biosynthesis; UDP-N-acetyl-alpha-D-glucosamine biosynthesis; UDP-N-acetyl-alpha-D-glucosamine from N-acetyl-alpha-D-glucosamine 1-phosphate: step 1/1.</text>
</comment>
<dbReference type="PANTHER" id="PTHR43584:SF3">
    <property type="entry name" value="BIFUNCTIONAL PROTEIN GLMU"/>
    <property type="match status" value="1"/>
</dbReference>
<evidence type="ECO:0000313" key="20">
    <source>
        <dbReference type="EMBL" id="MEV8465171.1"/>
    </source>
</evidence>
<evidence type="ECO:0000256" key="8">
    <source>
        <dbReference type="ARBA" id="ARBA00022737"/>
    </source>
</evidence>
<gene>
    <name evidence="18 20" type="primary">glmU</name>
    <name evidence="20" type="ORF">AB0T83_00065</name>
</gene>
<dbReference type="NCBIfam" id="TIGR01173">
    <property type="entry name" value="glmU"/>
    <property type="match status" value="1"/>
</dbReference>
<dbReference type="Proteomes" id="UP001553161">
    <property type="component" value="Unassembled WGS sequence"/>
</dbReference>
<evidence type="ECO:0000256" key="16">
    <source>
        <dbReference type="ARBA" id="ARBA00048493"/>
    </source>
</evidence>
<comment type="cofactor">
    <cofactor evidence="18">
        <name>Mg(2+)</name>
        <dbReference type="ChEBI" id="CHEBI:18420"/>
    </cofactor>
    <text evidence="18">Binds 1 Mg(2+) ion per subunit.</text>
</comment>
<comment type="similarity">
    <text evidence="3 18">In the N-terminal section; belongs to the N-acetylglucosamine-1-phosphate uridyltransferase family.</text>
</comment>
<dbReference type="InterPro" id="IPR011004">
    <property type="entry name" value="Trimer_LpxA-like_sf"/>
</dbReference>
<evidence type="ECO:0000256" key="12">
    <source>
        <dbReference type="ARBA" id="ARBA00023268"/>
    </source>
</evidence>
<dbReference type="InterPro" id="IPR025877">
    <property type="entry name" value="MobA-like_NTP_Trfase"/>
</dbReference>
<comment type="pathway">
    <text evidence="18">Nucleotide-sugar biosynthesis; UDP-N-acetyl-alpha-D-glucosamine biosynthesis; N-acetyl-alpha-D-glucosamine 1-phosphate from alpha-D-glucosamine 6-phosphate (route II): step 2/2.</text>
</comment>
<keyword evidence="7 18" id="KW-0479">Metal-binding</keyword>
<dbReference type="EMBL" id="JBFBVU010000001">
    <property type="protein sequence ID" value="MEV8465171.1"/>
    <property type="molecule type" value="Genomic_DNA"/>
</dbReference>
<keyword evidence="10 18" id="KW-0133">Cell shape</keyword>
<feature type="region of interest" description="N-acetyltransferase" evidence="18">
    <location>
        <begin position="254"/>
        <end position="456"/>
    </location>
</feature>
<feature type="binding site" evidence="18">
    <location>
        <position position="108"/>
    </location>
    <ligand>
        <name>Mg(2+)</name>
        <dbReference type="ChEBI" id="CHEBI:18420"/>
    </ligand>
</feature>
<feature type="binding site" evidence="18">
    <location>
        <begin position="11"/>
        <end position="14"/>
    </location>
    <ligand>
        <name>UDP-N-acetyl-alpha-D-glucosamine</name>
        <dbReference type="ChEBI" id="CHEBI:57705"/>
    </ligand>
</feature>
<dbReference type="EC" id="2.7.7.23" evidence="18"/>
<dbReference type="InterPro" id="IPR050065">
    <property type="entry name" value="GlmU-like"/>
</dbReference>
<feature type="binding site" evidence="18">
    <location>
        <position position="230"/>
    </location>
    <ligand>
        <name>UDP-N-acetyl-alpha-D-glucosamine</name>
        <dbReference type="ChEBI" id="CHEBI:57705"/>
    </ligand>
</feature>
<feature type="binding site" evidence="18">
    <location>
        <position position="363"/>
    </location>
    <ligand>
        <name>UDP-N-acetyl-alpha-D-glucosamine</name>
        <dbReference type="ChEBI" id="CHEBI:57705"/>
    </ligand>
</feature>
<feature type="binding site" evidence="18">
    <location>
        <position position="78"/>
    </location>
    <ligand>
        <name>UDP-N-acetyl-alpha-D-glucosamine</name>
        <dbReference type="ChEBI" id="CHEBI:57705"/>
    </ligand>
</feature>
<comment type="catalytic activity">
    <reaction evidence="16 18">
        <text>N-acetyl-alpha-D-glucosamine 1-phosphate + UTP + H(+) = UDP-N-acetyl-alpha-D-glucosamine + diphosphate</text>
        <dbReference type="Rhea" id="RHEA:13509"/>
        <dbReference type="ChEBI" id="CHEBI:15378"/>
        <dbReference type="ChEBI" id="CHEBI:33019"/>
        <dbReference type="ChEBI" id="CHEBI:46398"/>
        <dbReference type="ChEBI" id="CHEBI:57705"/>
        <dbReference type="ChEBI" id="CHEBI:57776"/>
        <dbReference type="EC" id="2.7.7.23"/>
    </reaction>
</comment>
<feature type="binding site" evidence="18">
    <location>
        <position position="366"/>
    </location>
    <ligand>
        <name>acetyl-CoA</name>
        <dbReference type="ChEBI" id="CHEBI:57288"/>
    </ligand>
</feature>
<dbReference type="PANTHER" id="PTHR43584">
    <property type="entry name" value="NUCLEOTIDYL TRANSFERASE"/>
    <property type="match status" value="1"/>
</dbReference>
<keyword evidence="8 18" id="KW-0677">Repeat</keyword>
<evidence type="ECO:0000256" key="13">
    <source>
        <dbReference type="ARBA" id="ARBA00023315"/>
    </source>
</evidence>
<keyword evidence="11 18" id="KW-0573">Peptidoglycan synthesis</keyword>
<dbReference type="EC" id="2.3.1.157" evidence="18"/>
<feature type="binding site" evidence="18">
    <location>
        <position position="158"/>
    </location>
    <ligand>
        <name>UDP-N-acetyl-alpha-D-glucosamine</name>
        <dbReference type="ChEBI" id="CHEBI:57705"/>
    </ligand>
</feature>
<dbReference type="Gene3D" id="2.160.10.10">
    <property type="entry name" value="Hexapeptide repeat proteins"/>
    <property type="match status" value="1"/>
</dbReference>
<comment type="caution">
    <text evidence="20">The sequence shown here is derived from an EMBL/GenBank/DDBJ whole genome shotgun (WGS) entry which is preliminary data.</text>
</comment>
<feature type="binding site" evidence="18">
    <location>
        <position position="230"/>
    </location>
    <ligand>
        <name>Mg(2+)</name>
        <dbReference type="ChEBI" id="CHEBI:18420"/>
    </ligand>
</feature>
<evidence type="ECO:0000256" key="3">
    <source>
        <dbReference type="ARBA" id="ARBA00007947"/>
    </source>
</evidence>
<protein>
    <recommendedName>
        <fullName evidence="18">Bifunctional protein GlmU</fullName>
    </recommendedName>
    <domain>
        <recommendedName>
            <fullName evidence="18">UDP-N-acetylglucosamine pyrophosphorylase</fullName>
            <ecNumber evidence="18">2.7.7.23</ecNumber>
        </recommendedName>
        <alternativeName>
            <fullName evidence="18">N-acetylglucosamine-1-phosphate uridyltransferase</fullName>
        </alternativeName>
    </domain>
    <domain>
        <recommendedName>
            <fullName evidence="18">Glucosamine-1-phosphate N-acetyltransferase</fullName>
            <ecNumber evidence="18">2.3.1.157</ecNumber>
        </recommendedName>
    </domain>
</protein>
<keyword evidence="14 18" id="KW-0961">Cell wall biogenesis/degradation</keyword>
<feature type="binding site" evidence="18">
    <location>
        <position position="144"/>
    </location>
    <ligand>
        <name>UDP-N-acetyl-alpha-D-glucosamine</name>
        <dbReference type="ChEBI" id="CHEBI:57705"/>
    </ligand>
</feature>
<feature type="active site" description="Proton acceptor" evidence="18">
    <location>
        <position position="349"/>
    </location>
</feature>
<dbReference type="SUPFAM" id="SSF53448">
    <property type="entry name" value="Nucleotide-diphospho-sugar transferases"/>
    <property type="match status" value="1"/>
</dbReference>
<feature type="binding site" evidence="18">
    <location>
        <position position="337"/>
    </location>
    <ligand>
        <name>UDP-N-acetyl-alpha-D-glucosamine</name>
        <dbReference type="ChEBI" id="CHEBI:57705"/>
    </ligand>
</feature>
<dbReference type="HAMAP" id="MF_01631">
    <property type="entry name" value="GlmU"/>
    <property type="match status" value="1"/>
</dbReference>
<feature type="region of interest" description="Pyrophosphorylase" evidence="18">
    <location>
        <begin position="1"/>
        <end position="232"/>
    </location>
</feature>
<evidence type="ECO:0000256" key="5">
    <source>
        <dbReference type="ARBA" id="ARBA00022679"/>
    </source>
</evidence>
<dbReference type="Pfam" id="PF12804">
    <property type="entry name" value="NTP_transf_3"/>
    <property type="match status" value="1"/>
</dbReference>
<evidence type="ECO:0000256" key="14">
    <source>
        <dbReference type="ARBA" id="ARBA00023316"/>
    </source>
</evidence>
<feature type="binding site" evidence="18">
    <location>
        <position position="352"/>
    </location>
    <ligand>
        <name>UDP-N-acetyl-alpha-D-glucosamine</name>
        <dbReference type="ChEBI" id="CHEBI:57705"/>
    </ligand>
</feature>
<feature type="binding site" evidence="18">
    <location>
        <position position="391"/>
    </location>
    <ligand>
        <name>acetyl-CoA</name>
        <dbReference type="ChEBI" id="CHEBI:57288"/>
    </ligand>
</feature>
<feature type="binding site" evidence="18">
    <location>
        <position position="25"/>
    </location>
    <ligand>
        <name>UDP-N-acetyl-alpha-D-glucosamine</name>
        <dbReference type="ChEBI" id="CHEBI:57705"/>
    </ligand>
</feature>
<dbReference type="InterPro" id="IPR038009">
    <property type="entry name" value="GlmU_C_LbH"/>
</dbReference>
<feature type="binding site" evidence="18">
    <location>
        <position position="173"/>
    </location>
    <ligand>
        <name>UDP-N-acetyl-alpha-D-glucosamine</name>
        <dbReference type="ChEBI" id="CHEBI:57705"/>
    </ligand>
</feature>
<keyword evidence="6 18" id="KW-0548">Nucleotidyltransferase</keyword>
<evidence type="ECO:0000256" key="7">
    <source>
        <dbReference type="ARBA" id="ARBA00022723"/>
    </source>
</evidence>
<feature type="domain" description="MobA-like NTP transferase" evidence="19">
    <location>
        <begin position="9"/>
        <end position="136"/>
    </location>
</feature>
<dbReference type="GO" id="GO:0003977">
    <property type="term" value="F:UDP-N-acetylglucosamine diphosphorylase activity"/>
    <property type="evidence" value="ECO:0007669"/>
    <property type="project" value="UniProtKB-EC"/>
</dbReference>
<evidence type="ECO:0000256" key="15">
    <source>
        <dbReference type="ARBA" id="ARBA00048247"/>
    </source>
</evidence>
<evidence type="ECO:0000256" key="2">
    <source>
        <dbReference type="ARBA" id="ARBA00007707"/>
    </source>
</evidence>
<comment type="pathway">
    <text evidence="18">Bacterial outer membrane biogenesis; LPS lipid A biosynthesis.</text>
</comment>
<feature type="region of interest" description="Linker" evidence="18">
    <location>
        <begin position="233"/>
        <end position="253"/>
    </location>
</feature>
<dbReference type="CDD" id="cd02540">
    <property type="entry name" value="GT2_GlmU_N_bac"/>
    <property type="match status" value="1"/>
</dbReference>
<comment type="function">
    <text evidence="17 18">Catalyzes the last two sequential reactions in the de novo biosynthetic pathway for UDP-N-acetylglucosamine (UDP-GlcNAc). The C-terminal domain catalyzes the transfer of acetyl group from acetyl coenzyme A to glucosamine-1-phosphate (GlcN-1-P) to produce N-acetylglucosamine-1-phosphate (GlcNAc-1-P), which is converted into UDP-GlcNAc by the transfer of uridine 5-monophosphate (from uridine 5-triphosphate), a reaction catalyzed by the N-terminal domain.</text>
</comment>
<proteinExistence type="inferred from homology"/>
<evidence type="ECO:0000256" key="11">
    <source>
        <dbReference type="ARBA" id="ARBA00022984"/>
    </source>
</evidence>
<keyword evidence="5 18" id="KW-0808">Transferase</keyword>
<dbReference type="Pfam" id="PF00132">
    <property type="entry name" value="Hexapep"/>
    <property type="match status" value="2"/>
</dbReference>
<keyword evidence="21" id="KW-1185">Reference proteome</keyword>
<evidence type="ECO:0000256" key="1">
    <source>
        <dbReference type="ARBA" id="ARBA00004496"/>
    </source>
</evidence>
<feature type="binding site" evidence="18">
    <location>
        <begin position="372"/>
        <end position="373"/>
    </location>
    <ligand>
        <name>acetyl-CoA</name>
        <dbReference type="ChEBI" id="CHEBI:57288"/>
    </ligand>
</feature>
<feature type="binding site" evidence="18">
    <location>
        <begin position="83"/>
        <end position="84"/>
    </location>
    <ligand>
        <name>UDP-N-acetyl-alpha-D-glucosamine</name>
        <dbReference type="ChEBI" id="CHEBI:57705"/>
    </ligand>
</feature>
<comment type="similarity">
    <text evidence="2 18">In the C-terminal section; belongs to the transferase hexapeptide repeat family.</text>
</comment>
<reference evidence="20 21" key="1">
    <citation type="submission" date="2024-07" db="EMBL/GenBank/DDBJ databases">
        <authorList>
            <person name="Kang M."/>
        </authorList>
    </citation>
    <scope>NUCLEOTIDE SEQUENCE [LARGE SCALE GENOMIC DNA]</scope>
    <source>
        <strain evidence="20 21">DFM31</strain>
    </source>
</reference>
<keyword evidence="12 18" id="KW-0511">Multifunctional enzyme</keyword>
<comment type="catalytic activity">
    <reaction evidence="15 18">
        <text>alpha-D-glucosamine 1-phosphate + acetyl-CoA = N-acetyl-alpha-D-glucosamine 1-phosphate + CoA + H(+)</text>
        <dbReference type="Rhea" id="RHEA:13725"/>
        <dbReference type="ChEBI" id="CHEBI:15378"/>
        <dbReference type="ChEBI" id="CHEBI:57287"/>
        <dbReference type="ChEBI" id="CHEBI:57288"/>
        <dbReference type="ChEBI" id="CHEBI:57776"/>
        <dbReference type="ChEBI" id="CHEBI:58516"/>
        <dbReference type="EC" id="2.3.1.157"/>
    </reaction>
</comment>
<dbReference type="Gene3D" id="3.90.550.10">
    <property type="entry name" value="Spore Coat Polysaccharide Biosynthesis Protein SpsA, Chain A"/>
    <property type="match status" value="1"/>
</dbReference>
<feature type="binding site" evidence="18">
    <location>
        <position position="426"/>
    </location>
    <ligand>
        <name>acetyl-CoA</name>
        <dbReference type="ChEBI" id="CHEBI:57288"/>
    </ligand>
</feature>
<evidence type="ECO:0000256" key="10">
    <source>
        <dbReference type="ARBA" id="ARBA00022960"/>
    </source>
</evidence>
<evidence type="ECO:0000256" key="6">
    <source>
        <dbReference type="ARBA" id="ARBA00022695"/>
    </source>
</evidence>